<organism evidence="2 4">
    <name type="scientific">Legionella israelensis</name>
    <dbReference type="NCBI Taxonomy" id="454"/>
    <lineage>
        <taxon>Bacteria</taxon>
        <taxon>Pseudomonadati</taxon>
        <taxon>Pseudomonadota</taxon>
        <taxon>Gammaproteobacteria</taxon>
        <taxon>Legionellales</taxon>
        <taxon>Legionellaceae</taxon>
        <taxon>Legionella</taxon>
    </lineage>
</organism>
<reference evidence="2 4" key="1">
    <citation type="submission" date="2015-11" db="EMBL/GenBank/DDBJ databases">
        <title>Genomic analysis of 38 Legionella species identifies large and diverse effector repertoires.</title>
        <authorList>
            <person name="Burstein D."/>
            <person name="Amaro F."/>
            <person name="Zusman T."/>
            <person name="Lifshitz Z."/>
            <person name="Cohen O."/>
            <person name="Gilbert J.A."/>
            <person name="Pupko T."/>
            <person name="Shuman H.A."/>
            <person name="Segal G."/>
        </authorList>
    </citation>
    <scope>NUCLEOTIDE SEQUENCE [LARGE SCALE GENOMIC DNA]</scope>
    <source>
        <strain evidence="2 4">Bercovier 4</strain>
    </source>
</reference>
<dbReference type="EMBL" id="CP038254">
    <property type="protein sequence ID" value="QBR84801.1"/>
    <property type="molecule type" value="Genomic_DNA"/>
</dbReference>
<dbReference type="RefSeq" id="WP_058502988.1">
    <property type="nucleotide sequence ID" value="NZ_CAAAJA010000049.1"/>
</dbReference>
<protein>
    <submittedName>
        <fullName evidence="2 3">Transporter</fullName>
    </submittedName>
</protein>
<name>A0A0W0V1W6_9GAMM</name>
<sequence length="139" mass="15494">MYILSAFLIGILFGTGLSISNMTNPYKILNFLDFFGSWDPTLLVVMVSAVLTTFIGYKIVFRAKKPKLAETFYIPEKTKISKQLIFGSIIFGIGWGATGYCPGPSITALSTFNMDPLYFVIGMLLGSFSYWLIVKCIKK</sequence>
<feature type="transmembrane region" description="Helical" evidence="1">
    <location>
        <begin position="117"/>
        <end position="134"/>
    </location>
</feature>
<accession>A0A0W0V1W6</accession>
<dbReference type="AlphaFoldDB" id="A0A0W0V1W6"/>
<dbReference type="STRING" id="454.Lisr_2712"/>
<dbReference type="OrthoDB" id="9790409at2"/>
<dbReference type="Proteomes" id="UP000295517">
    <property type="component" value="Chromosome"/>
</dbReference>
<keyword evidence="1" id="KW-1133">Transmembrane helix</keyword>
<proteinExistence type="predicted"/>
<reference evidence="3 5" key="2">
    <citation type="submission" date="2019-03" db="EMBL/GenBank/DDBJ databases">
        <title>Diverse conjugative elements silence natural transformation in Legionella species.</title>
        <authorList>
            <person name="Durieux I."/>
            <person name="Ginevra C."/>
            <person name="Attaiech L."/>
            <person name="Picq K."/>
            <person name="Juan P.A."/>
            <person name="Jarraud S."/>
            <person name="Charpentier X."/>
        </authorList>
    </citation>
    <scope>NUCLEOTIDE SEQUENCE [LARGE SCALE GENOMIC DNA]</scope>
    <source>
        <strain evidence="3 5">HL-0427-4011</strain>
    </source>
</reference>
<dbReference type="Proteomes" id="UP000054761">
    <property type="component" value="Unassembled WGS sequence"/>
</dbReference>
<dbReference type="EMBL" id="LNYH01000150">
    <property type="protein sequence ID" value="KTD14103.1"/>
    <property type="molecule type" value="Genomic_DNA"/>
</dbReference>
<keyword evidence="1" id="KW-0472">Membrane</keyword>
<evidence type="ECO:0000313" key="2">
    <source>
        <dbReference type="EMBL" id="KTD14103.1"/>
    </source>
</evidence>
<gene>
    <name evidence="3" type="ORF">E3983_10830</name>
    <name evidence="2" type="ORF">Lisr_2712</name>
</gene>
<dbReference type="PATRIC" id="fig|454.4.peg.2979"/>
<keyword evidence="4" id="KW-1185">Reference proteome</keyword>
<evidence type="ECO:0000256" key="1">
    <source>
        <dbReference type="SAM" id="Phobius"/>
    </source>
</evidence>
<feature type="transmembrane region" description="Helical" evidence="1">
    <location>
        <begin position="80"/>
        <end position="97"/>
    </location>
</feature>
<evidence type="ECO:0000313" key="5">
    <source>
        <dbReference type="Proteomes" id="UP000295517"/>
    </source>
</evidence>
<evidence type="ECO:0000313" key="3">
    <source>
        <dbReference type="EMBL" id="QBR84801.1"/>
    </source>
</evidence>
<dbReference type="InterPro" id="IPR046513">
    <property type="entry name" value="DUF6691"/>
</dbReference>
<feature type="transmembrane region" description="Helical" evidence="1">
    <location>
        <begin position="42"/>
        <end position="60"/>
    </location>
</feature>
<evidence type="ECO:0000313" key="4">
    <source>
        <dbReference type="Proteomes" id="UP000054761"/>
    </source>
</evidence>
<keyword evidence="1" id="KW-0812">Transmembrane</keyword>
<dbReference type="Pfam" id="PF20398">
    <property type="entry name" value="DUF6691"/>
    <property type="match status" value="1"/>
</dbReference>